<proteinExistence type="predicted"/>
<dbReference type="PANTHER" id="PTHR30007">
    <property type="entry name" value="PHP DOMAIN PROTEIN"/>
    <property type="match status" value="1"/>
</dbReference>
<dbReference type="PANTHER" id="PTHR30007:SF0">
    <property type="entry name" value="TRANSPOSASE"/>
    <property type="match status" value="1"/>
</dbReference>
<feature type="domain" description="Insertion element IS402-like" evidence="2">
    <location>
        <begin position="14"/>
        <end position="89"/>
    </location>
</feature>
<accession>A0A6J4K7X8</accession>
<feature type="compositionally biased region" description="Polar residues" evidence="1">
    <location>
        <begin position="125"/>
        <end position="140"/>
    </location>
</feature>
<dbReference type="NCBIfam" id="NF033580">
    <property type="entry name" value="transpos_IS5_3"/>
    <property type="match status" value="1"/>
</dbReference>
<dbReference type="InterPro" id="IPR025161">
    <property type="entry name" value="IS402-like_dom"/>
</dbReference>
<evidence type="ECO:0000259" key="2">
    <source>
        <dbReference type="Pfam" id="PF13340"/>
    </source>
</evidence>
<evidence type="ECO:0000313" key="3">
    <source>
        <dbReference type="EMBL" id="CAA9298201.1"/>
    </source>
</evidence>
<dbReference type="AlphaFoldDB" id="A0A6J4K7X8"/>
<organism evidence="3">
    <name type="scientific">uncultured Armatimonadetes bacterium</name>
    <dbReference type="NCBI Taxonomy" id="157466"/>
    <lineage>
        <taxon>Bacteria</taxon>
        <taxon>Bacillati</taxon>
        <taxon>Armatimonadota</taxon>
        <taxon>environmental samples</taxon>
    </lineage>
</organism>
<sequence length="140" mass="15769">MTLARLSALYPSDMTDAEWTVLEPLLPNKCSGRTGRPRLWSLRSVVDGIFYVLKSGCTWRMLPREYPPWQTVYDYFRRWRRDGTWEAVHGALRERLRTALGRDPTPSGAVMDSQSVKTAEKGGTAVTTGSRRSRGASATC</sequence>
<protein>
    <submittedName>
        <fullName evidence="3">Mobile element protein</fullName>
    </submittedName>
</protein>
<dbReference type="EMBL" id="CADCTO010000693">
    <property type="protein sequence ID" value="CAA9298201.1"/>
    <property type="molecule type" value="Genomic_DNA"/>
</dbReference>
<evidence type="ECO:0000256" key="1">
    <source>
        <dbReference type="SAM" id="MobiDB-lite"/>
    </source>
</evidence>
<dbReference type="Pfam" id="PF13340">
    <property type="entry name" value="DUF4096"/>
    <property type="match status" value="1"/>
</dbReference>
<name>A0A6J4K7X8_9BACT</name>
<reference evidence="3" key="1">
    <citation type="submission" date="2020-02" db="EMBL/GenBank/DDBJ databases">
        <authorList>
            <person name="Meier V. D."/>
        </authorList>
    </citation>
    <scope>NUCLEOTIDE SEQUENCE</scope>
    <source>
        <strain evidence="3">AVDCRST_MAG63</strain>
    </source>
</reference>
<feature type="region of interest" description="Disordered" evidence="1">
    <location>
        <begin position="101"/>
        <end position="140"/>
    </location>
</feature>
<gene>
    <name evidence="3" type="ORF">AVDCRST_MAG63-4981</name>
</gene>